<reference evidence="2 3" key="1">
    <citation type="journal article" date="2016" name="Nat. Commun.">
        <title>Thousands of microbial genomes shed light on interconnected biogeochemical processes in an aquifer system.</title>
        <authorList>
            <person name="Anantharaman K."/>
            <person name="Brown C.T."/>
            <person name="Hug L.A."/>
            <person name="Sharon I."/>
            <person name="Castelle C.J."/>
            <person name="Probst A.J."/>
            <person name="Thomas B.C."/>
            <person name="Singh A."/>
            <person name="Wilkins M.J."/>
            <person name="Karaoz U."/>
            <person name="Brodie E.L."/>
            <person name="Williams K.H."/>
            <person name="Hubbard S.S."/>
            <person name="Banfield J.F."/>
        </authorList>
    </citation>
    <scope>NUCLEOTIDE SEQUENCE [LARGE SCALE GENOMIC DNA]</scope>
</reference>
<protein>
    <recommendedName>
        <fullName evidence="4">Enamine deaminase RidA</fullName>
    </recommendedName>
</protein>
<dbReference type="Gene3D" id="3.30.1330.40">
    <property type="entry name" value="RutC-like"/>
    <property type="match status" value="1"/>
</dbReference>
<dbReference type="InterPro" id="IPR006175">
    <property type="entry name" value="YjgF/YER057c/UK114"/>
</dbReference>
<dbReference type="AlphaFoldDB" id="A0A1G2F965"/>
<comment type="similarity">
    <text evidence="1">Belongs to the RutC family.</text>
</comment>
<dbReference type="SUPFAM" id="SSF55298">
    <property type="entry name" value="YjgF-like"/>
    <property type="match status" value="1"/>
</dbReference>
<dbReference type="GO" id="GO:0019239">
    <property type="term" value="F:deaminase activity"/>
    <property type="evidence" value="ECO:0007669"/>
    <property type="project" value="TreeGrafter"/>
</dbReference>
<accession>A0A1G2F965</accession>
<evidence type="ECO:0008006" key="4">
    <source>
        <dbReference type="Google" id="ProtNLM"/>
    </source>
</evidence>
<dbReference type="Pfam" id="PF01042">
    <property type="entry name" value="Ribonuc_L-PSP"/>
    <property type="match status" value="1"/>
</dbReference>
<proteinExistence type="inferred from homology"/>
<gene>
    <name evidence="2" type="ORF">A2174_00830</name>
</gene>
<organism evidence="2 3">
    <name type="scientific">Candidatus Portnoybacteria bacterium RBG_13_41_18</name>
    <dbReference type="NCBI Taxonomy" id="1801991"/>
    <lineage>
        <taxon>Bacteria</taxon>
        <taxon>Candidatus Portnoyibacteriota</taxon>
    </lineage>
</organism>
<dbReference type="PANTHER" id="PTHR11803">
    <property type="entry name" value="2-IMINOBUTANOATE/2-IMINOPROPANOATE DEAMINASE RIDA"/>
    <property type="match status" value="1"/>
</dbReference>
<dbReference type="PANTHER" id="PTHR11803:SF58">
    <property type="entry name" value="PROTEIN HMF1-RELATED"/>
    <property type="match status" value="1"/>
</dbReference>
<name>A0A1G2F965_9BACT</name>
<dbReference type="GO" id="GO:0005829">
    <property type="term" value="C:cytosol"/>
    <property type="evidence" value="ECO:0007669"/>
    <property type="project" value="TreeGrafter"/>
</dbReference>
<dbReference type="EMBL" id="MHMV01000018">
    <property type="protein sequence ID" value="OGZ34609.1"/>
    <property type="molecule type" value="Genomic_DNA"/>
</dbReference>
<evidence type="ECO:0000256" key="1">
    <source>
        <dbReference type="ARBA" id="ARBA00010552"/>
    </source>
</evidence>
<dbReference type="CDD" id="cd00448">
    <property type="entry name" value="YjgF_YER057c_UK114_family"/>
    <property type="match status" value="1"/>
</dbReference>
<evidence type="ECO:0000313" key="2">
    <source>
        <dbReference type="EMBL" id="OGZ34609.1"/>
    </source>
</evidence>
<dbReference type="InterPro" id="IPR035959">
    <property type="entry name" value="RutC-like_sf"/>
</dbReference>
<dbReference type="Proteomes" id="UP000177725">
    <property type="component" value="Unassembled WGS sequence"/>
</dbReference>
<evidence type="ECO:0000313" key="3">
    <source>
        <dbReference type="Proteomes" id="UP000177725"/>
    </source>
</evidence>
<sequence length="135" mass="14790">MKKIYLNPKNAIFIMGAYSHGIKVDVGDSQMIFVTGQMAMDKKGKAVAPGNLTKQTEYVFKSIQNILKSGGASLNDVVKAVIYTTDVSRFKEISAVRNKYFAKSKPVSTMVQVGKLSLEGCDIEIEVIAIKPLNK</sequence>
<comment type="caution">
    <text evidence="2">The sequence shown here is derived from an EMBL/GenBank/DDBJ whole genome shotgun (WGS) entry which is preliminary data.</text>
</comment>